<dbReference type="EMBL" id="MU250529">
    <property type="protein sequence ID" value="KAG7448679.1"/>
    <property type="molecule type" value="Genomic_DNA"/>
</dbReference>
<accession>A0A9P7VYP8</accession>
<gene>
    <name evidence="2" type="ORF">BT62DRAFT_1003391</name>
</gene>
<name>A0A9P7VYP8_9AGAR</name>
<reference evidence="2" key="1">
    <citation type="submission" date="2020-11" db="EMBL/GenBank/DDBJ databases">
        <title>Adaptations for nitrogen fixation in a non-lichenized fungal sporocarp promotes dispersal by wood-feeding termites.</title>
        <authorList>
            <consortium name="DOE Joint Genome Institute"/>
            <person name="Koch R.A."/>
            <person name="Yoon G."/>
            <person name="Arayal U."/>
            <person name="Lail K."/>
            <person name="Amirebrahimi M."/>
            <person name="Labutti K."/>
            <person name="Lipzen A."/>
            <person name="Riley R."/>
            <person name="Barry K."/>
            <person name="Henrissat B."/>
            <person name="Grigoriev I.V."/>
            <person name="Herr J.R."/>
            <person name="Aime M.C."/>
        </authorList>
    </citation>
    <scope>NUCLEOTIDE SEQUENCE</scope>
    <source>
        <strain evidence="2">MCA 3950</strain>
    </source>
</reference>
<evidence type="ECO:0000313" key="3">
    <source>
        <dbReference type="Proteomes" id="UP000812287"/>
    </source>
</evidence>
<dbReference type="GeneID" id="66099224"/>
<proteinExistence type="predicted"/>
<dbReference type="AlphaFoldDB" id="A0A9P7VYP8"/>
<comment type="caution">
    <text evidence="2">The sequence shown here is derived from an EMBL/GenBank/DDBJ whole genome shotgun (WGS) entry which is preliminary data.</text>
</comment>
<organism evidence="2 3">
    <name type="scientific">Guyanagaster necrorhizus</name>
    <dbReference type="NCBI Taxonomy" id="856835"/>
    <lineage>
        <taxon>Eukaryota</taxon>
        <taxon>Fungi</taxon>
        <taxon>Dikarya</taxon>
        <taxon>Basidiomycota</taxon>
        <taxon>Agaricomycotina</taxon>
        <taxon>Agaricomycetes</taxon>
        <taxon>Agaricomycetidae</taxon>
        <taxon>Agaricales</taxon>
        <taxon>Marasmiineae</taxon>
        <taxon>Physalacriaceae</taxon>
        <taxon>Guyanagaster</taxon>
    </lineage>
</organism>
<evidence type="ECO:0000256" key="1">
    <source>
        <dbReference type="SAM" id="MobiDB-lite"/>
    </source>
</evidence>
<keyword evidence="3" id="KW-1185">Reference proteome</keyword>
<dbReference type="Proteomes" id="UP000812287">
    <property type="component" value="Unassembled WGS sequence"/>
</dbReference>
<evidence type="ECO:0000313" key="2">
    <source>
        <dbReference type="EMBL" id="KAG7448679.1"/>
    </source>
</evidence>
<feature type="region of interest" description="Disordered" evidence="1">
    <location>
        <begin position="155"/>
        <end position="180"/>
    </location>
</feature>
<sequence length="204" mass="23056">MDHLFPPVRNEFFLHCVLLSDLHYEEEEIEKLMHGIYAKSNFGPCGNTHGLLCCAHASVCRTLEALQGIFRSRCRAMETRDDRLRKTLPVELEREDVAVPLITATESVHGIKRIVEIDFPVRFSHYRISFAGVTLSAGKVDSAVVLFSFAHNPSPTGKYEEEEGNKRKALHPQRDIGKTSLPPRSRCSGCWHLDRGFLPVNCPN</sequence>
<protein>
    <submittedName>
        <fullName evidence="2">Uncharacterized protein</fullName>
    </submittedName>
</protein>
<dbReference type="RefSeq" id="XP_043042179.1">
    <property type="nucleotide sequence ID" value="XM_043176937.1"/>
</dbReference>